<feature type="domain" description="Glycoside hydrolase family 20 catalytic" evidence="8">
    <location>
        <begin position="134"/>
        <end position="374"/>
    </location>
</feature>
<name>A0A4U8QDU0_9FIRM</name>
<dbReference type="EMBL" id="QGQD01000014">
    <property type="protein sequence ID" value="TLD02453.1"/>
    <property type="molecule type" value="Genomic_DNA"/>
</dbReference>
<feature type="active site" description="Proton donor" evidence="6">
    <location>
        <position position="287"/>
    </location>
</feature>
<dbReference type="PANTHER" id="PTHR22600:SF57">
    <property type="entry name" value="BETA-N-ACETYLHEXOSAMINIDASE"/>
    <property type="match status" value="1"/>
</dbReference>
<feature type="domain" description="Beta-hexosaminidase bacterial type N-terminal" evidence="9">
    <location>
        <begin position="5"/>
        <end position="129"/>
    </location>
</feature>
<evidence type="ECO:0000256" key="4">
    <source>
        <dbReference type="ARBA" id="ARBA00022801"/>
    </source>
</evidence>
<dbReference type="Pfam" id="PF02838">
    <property type="entry name" value="Glyco_hydro_20b"/>
    <property type="match status" value="1"/>
</dbReference>
<evidence type="ECO:0000313" key="11">
    <source>
        <dbReference type="Proteomes" id="UP000306509"/>
    </source>
</evidence>
<feature type="coiled-coil region" evidence="7">
    <location>
        <begin position="505"/>
        <end position="542"/>
    </location>
</feature>
<dbReference type="GO" id="GO:0005975">
    <property type="term" value="P:carbohydrate metabolic process"/>
    <property type="evidence" value="ECO:0007669"/>
    <property type="project" value="InterPro"/>
</dbReference>
<keyword evidence="11" id="KW-1185">Reference proteome</keyword>
<dbReference type="CDD" id="cd06565">
    <property type="entry name" value="GH20_GcnA-like"/>
    <property type="match status" value="1"/>
</dbReference>
<dbReference type="InterPro" id="IPR015883">
    <property type="entry name" value="Glyco_hydro_20_cat"/>
</dbReference>
<comment type="similarity">
    <text evidence="2">Belongs to the glycosyl hydrolase 20 family.</text>
</comment>
<evidence type="ECO:0000256" key="6">
    <source>
        <dbReference type="PIRSR" id="PIRSR625705-1"/>
    </source>
</evidence>
<dbReference type="AlphaFoldDB" id="A0A4U8QDU0"/>
<sequence>MESMYILPAPQKIMKKEGAFALPHYGKIEMDASCPQDVSYAADILKREILDFTGMDYSLSRGTKGTNGGAEIVLKLEDSLKEQSYVLVIREEGIQITGGGYHGILYGIQTLRQIIRQEGCVLPLVEIEDEPAMEFRGFYHDVTRGRIPKLETLKKLADTLSFYKINQLQLYVEHSFLFEGLSEMWRDDTPLTPEDILELDAHCRKAGVELVPSLSSFGHLYKLLSTRTYEHLCELADPVKMPFSFRGRQMHHTLNVTMEESYELAVKMIEEYMPLFTSKQFNIGADETFDLGKGKSKTYAEEAGIDRMYIDYVKKLCGYLVDKGYRPMFWGDVICGFPELMKELPKETICLNWGYAWNQCEDGTKALAEAGATQYVCPGAGGWNQFINLMESAYMNISRMCAFGEKYRAIGMLNTDWGDFGHINHPDFSMPGMIYGAAFSWNRKEISFEEINRMISVLQYQDRSERLMSVVSRMCRHAVFDWEMAVRFQELTESGIEDTWCMERIKSREKEILKAEEENKILKSEELELKKCAKEMNAGQKKAVHDFLIAAEGIAVLNSMGLLIYKSSFQGMTGCADQAKVIAQKLECWFCEYKKMWRSISRESELYRVSHVIFWFADFLRDMK</sequence>
<evidence type="ECO:0000256" key="7">
    <source>
        <dbReference type="SAM" id="Coils"/>
    </source>
</evidence>
<evidence type="ECO:0000313" key="10">
    <source>
        <dbReference type="EMBL" id="TLD02453.1"/>
    </source>
</evidence>
<dbReference type="InterPro" id="IPR025705">
    <property type="entry name" value="Beta_hexosaminidase_sua/sub"/>
</dbReference>
<accession>A0A4U8QDU0</accession>
<dbReference type="STRING" id="180332.GCA_000797495_03201"/>
<dbReference type="SUPFAM" id="SSF51445">
    <property type="entry name" value="(Trans)glycosidases"/>
    <property type="match status" value="1"/>
</dbReference>
<dbReference type="PANTHER" id="PTHR22600">
    <property type="entry name" value="BETA-HEXOSAMINIDASE"/>
    <property type="match status" value="1"/>
</dbReference>
<dbReference type="Gene3D" id="3.20.20.80">
    <property type="entry name" value="Glycosidases"/>
    <property type="match status" value="1"/>
</dbReference>
<dbReference type="GO" id="GO:0030203">
    <property type="term" value="P:glycosaminoglycan metabolic process"/>
    <property type="evidence" value="ECO:0007669"/>
    <property type="project" value="TreeGrafter"/>
</dbReference>
<protein>
    <recommendedName>
        <fullName evidence="3">beta-N-acetylhexosaminidase</fullName>
        <ecNumber evidence="3">3.2.1.52</ecNumber>
    </recommendedName>
</protein>
<evidence type="ECO:0000256" key="2">
    <source>
        <dbReference type="ARBA" id="ARBA00006285"/>
    </source>
</evidence>
<keyword evidence="5 10" id="KW-0326">Glycosidase</keyword>
<evidence type="ECO:0000256" key="1">
    <source>
        <dbReference type="ARBA" id="ARBA00001231"/>
    </source>
</evidence>
<proteinExistence type="inferred from homology"/>
<dbReference type="Pfam" id="PF00728">
    <property type="entry name" value="Glyco_hydro_20"/>
    <property type="match status" value="1"/>
</dbReference>
<comment type="caution">
    <text evidence="10">The sequence shown here is derived from an EMBL/GenBank/DDBJ whole genome shotgun (WGS) entry which is preliminary data.</text>
</comment>
<comment type="catalytic activity">
    <reaction evidence="1">
        <text>Hydrolysis of terminal non-reducing N-acetyl-D-hexosamine residues in N-acetyl-beta-D-hexosaminides.</text>
        <dbReference type="EC" id="3.2.1.52"/>
    </reaction>
</comment>
<evidence type="ECO:0000256" key="3">
    <source>
        <dbReference type="ARBA" id="ARBA00012663"/>
    </source>
</evidence>
<reference evidence="10 11" key="1">
    <citation type="journal article" date="2019" name="Anaerobe">
        <title>Detection of Robinsoniella peoriensis in multiple bone samples of a trauma patient.</title>
        <authorList>
            <person name="Schrottner P."/>
            <person name="Hartwich K."/>
            <person name="Bunk B."/>
            <person name="Schober I."/>
            <person name="Helbig S."/>
            <person name="Rudolph W.W."/>
            <person name="Gunzer F."/>
        </authorList>
    </citation>
    <scope>NUCLEOTIDE SEQUENCE [LARGE SCALE GENOMIC DNA]</scope>
    <source>
        <strain evidence="10 11">DSM 106044</strain>
    </source>
</reference>
<dbReference type="InterPro" id="IPR029018">
    <property type="entry name" value="Hex-like_dom2"/>
</dbReference>
<dbReference type="Proteomes" id="UP000306509">
    <property type="component" value="Unassembled WGS sequence"/>
</dbReference>
<evidence type="ECO:0000259" key="8">
    <source>
        <dbReference type="Pfam" id="PF00728"/>
    </source>
</evidence>
<dbReference type="GO" id="GO:0004563">
    <property type="term" value="F:beta-N-acetylhexosaminidase activity"/>
    <property type="evidence" value="ECO:0007669"/>
    <property type="project" value="UniProtKB-EC"/>
</dbReference>
<organism evidence="10 11">
    <name type="scientific">Robinsoniella peoriensis</name>
    <dbReference type="NCBI Taxonomy" id="180332"/>
    <lineage>
        <taxon>Bacteria</taxon>
        <taxon>Bacillati</taxon>
        <taxon>Bacillota</taxon>
        <taxon>Clostridia</taxon>
        <taxon>Lachnospirales</taxon>
        <taxon>Lachnospiraceae</taxon>
        <taxon>Robinsoniella</taxon>
    </lineage>
</organism>
<dbReference type="InterPro" id="IPR015882">
    <property type="entry name" value="HEX_bac_N"/>
</dbReference>
<dbReference type="PRINTS" id="PR00738">
    <property type="entry name" value="GLHYDRLASE20"/>
</dbReference>
<dbReference type="SUPFAM" id="SSF55545">
    <property type="entry name" value="beta-N-acetylhexosaminidase-like domain"/>
    <property type="match status" value="1"/>
</dbReference>
<dbReference type="InterPro" id="IPR017853">
    <property type="entry name" value="GH"/>
</dbReference>
<dbReference type="GO" id="GO:0016020">
    <property type="term" value="C:membrane"/>
    <property type="evidence" value="ECO:0007669"/>
    <property type="project" value="TreeGrafter"/>
</dbReference>
<dbReference type="RefSeq" id="WP_242881442.1">
    <property type="nucleotide sequence ID" value="NZ_CABMJZ010000052.1"/>
</dbReference>
<dbReference type="Gene3D" id="3.30.379.10">
    <property type="entry name" value="Chitobiase/beta-hexosaminidase domain 2-like"/>
    <property type="match status" value="1"/>
</dbReference>
<gene>
    <name evidence="10" type="primary">exo I_1</name>
    <name evidence="10" type="ORF">DSM106044_00577</name>
</gene>
<keyword evidence="4 10" id="KW-0378">Hydrolase</keyword>
<evidence type="ECO:0000256" key="5">
    <source>
        <dbReference type="ARBA" id="ARBA00023295"/>
    </source>
</evidence>
<keyword evidence="7" id="KW-0175">Coiled coil</keyword>
<evidence type="ECO:0000259" key="9">
    <source>
        <dbReference type="Pfam" id="PF02838"/>
    </source>
</evidence>
<dbReference type="EC" id="3.2.1.52" evidence="3"/>